<feature type="domain" description="Survival protein SurE-like phosphatase/nucleotidase" evidence="6">
    <location>
        <begin position="24"/>
        <end position="170"/>
    </location>
</feature>
<evidence type="ECO:0000256" key="3">
    <source>
        <dbReference type="ARBA" id="ARBA00022801"/>
    </source>
</evidence>
<dbReference type="Gene3D" id="3.40.1210.10">
    <property type="entry name" value="Survival protein SurE-like phosphatase/nucleotidase"/>
    <property type="match status" value="1"/>
</dbReference>
<gene>
    <name evidence="7" type="ORF">GSI_11801</name>
</gene>
<evidence type="ECO:0000259" key="6">
    <source>
        <dbReference type="Pfam" id="PF01975"/>
    </source>
</evidence>
<evidence type="ECO:0000313" key="7">
    <source>
        <dbReference type="EMBL" id="PIL26047.1"/>
    </source>
</evidence>
<evidence type="ECO:0000256" key="5">
    <source>
        <dbReference type="SAM" id="SignalP"/>
    </source>
</evidence>
<comment type="similarity">
    <text evidence="1">Belongs to the SurE nucleotidase family.</text>
</comment>
<sequence>MHSWSRLIGAVSFLLFPVAFACNVVITNGDGWAVAQIRAQRDSLIHAGFDVILSAPPQDLSSTGSDSAPPKPLTRPCQFNTCSTGSPAEGFNASDRSTQSDTVYGPLSPKLFHSPPDFVISGPNVGNVLGRGTIYSGTVGAAAEAVKEGIPAAAFAAGTAAKVSYTTLTTAPRSPDTLSAHLYAELTTNFTCTLVDPAACPILPAGVTLKINYSPTTFSASGGAIGNCARASDFKWVLTRMQASAGAVDVATCGSRRLPVEETVVDAGCYATVAVVNATTTLDVGADAQEHVLNRLAPSGLLSCFRG</sequence>
<dbReference type="GO" id="GO:0008252">
    <property type="term" value="F:nucleotidase activity"/>
    <property type="evidence" value="ECO:0007669"/>
    <property type="project" value="InterPro"/>
</dbReference>
<reference evidence="7 8" key="1">
    <citation type="journal article" date="2015" name="Sci. Rep.">
        <title>Chromosome-level genome map provides insights into diverse defense mechanisms in the medicinal fungus Ganoderma sinense.</title>
        <authorList>
            <person name="Zhu Y."/>
            <person name="Xu J."/>
            <person name="Sun C."/>
            <person name="Zhou S."/>
            <person name="Xu H."/>
            <person name="Nelson D.R."/>
            <person name="Qian J."/>
            <person name="Song J."/>
            <person name="Luo H."/>
            <person name="Xiang L."/>
            <person name="Li Y."/>
            <person name="Xu Z."/>
            <person name="Ji A."/>
            <person name="Wang L."/>
            <person name="Lu S."/>
            <person name="Hayward A."/>
            <person name="Sun W."/>
            <person name="Li X."/>
            <person name="Schwartz D.C."/>
            <person name="Wang Y."/>
            <person name="Chen S."/>
        </authorList>
    </citation>
    <scope>NUCLEOTIDE SEQUENCE [LARGE SCALE GENOMIC DNA]</scope>
    <source>
        <strain evidence="7 8">ZZ0214-1</strain>
    </source>
</reference>
<evidence type="ECO:0000256" key="1">
    <source>
        <dbReference type="ARBA" id="ARBA00011062"/>
    </source>
</evidence>
<organism evidence="7 8">
    <name type="scientific">Ganoderma sinense ZZ0214-1</name>
    <dbReference type="NCBI Taxonomy" id="1077348"/>
    <lineage>
        <taxon>Eukaryota</taxon>
        <taxon>Fungi</taxon>
        <taxon>Dikarya</taxon>
        <taxon>Basidiomycota</taxon>
        <taxon>Agaricomycotina</taxon>
        <taxon>Agaricomycetes</taxon>
        <taxon>Polyporales</taxon>
        <taxon>Polyporaceae</taxon>
        <taxon>Ganoderma</taxon>
    </lineage>
</organism>
<name>A0A2G8RX26_9APHY</name>
<dbReference type="OrthoDB" id="4018688at2759"/>
<dbReference type="PANTHER" id="PTHR30457">
    <property type="entry name" value="5'-NUCLEOTIDASE SURE"/>
    <property type="match status" value="1"/>
</dbReference>
<feature type="signal peptide" evidence="5">
    <location>
        <begin position="1"/>
        <end position="21"/>
    </location>
</feature>
<protein>
    <recommendedName>
        <fullName evidence="6">Survival protein SurE-like phosphatase/nucleotidase domain-containing protein</fullName>
    </recommendedName>
</protein>
<feature type="chain" id="PRO_5013788951" description="Survival protein SurE-like phosphatase/nucleotidase domain-containing protein" evidence="5">
    <location>
        <begin position="22"/>
        <end position="307"/>
    </location>
</feature>
<accession>A0A2G8RX26</accession>
<keyword evidence="5" id="KW-0732">Signal</keyword>
<dbReference type="PROSITE" id="PS51257">
    <property type="entry name" value="PROKAR_LIPOPROTEIN"/>
    <property type="match status" value="1"/>
</dbReference>
<dbReference type="GO" id="GO:0046872">
    <property type="term" value="F:metal ion binding"/>
    <property type="evidence" value="ECO:0007669"/>
    <property type="project" value="UniProtKB-KW"/>
</dbReference>
<comment type="caution">
    <text evidence="7">The sequence shown here is derived from an EMBL/GenBank/DDBJ whole genome shotgun (WGS) entry which is preliminary data.</text>
</comment>
<keyword evidence="8" id="KW-1185">Reference proteome</keyword>
<proteinExistence type="inferred from homology"/>
<dbReference type="InterPro" id="IPR030048">
    <property type="entry name" value="SurE"/>
</dbReference>
<keyword evidence="2" id="KW-0479">Metal-binding</keyword>
<dbReference type="STRING" id="1077348.A0A2G8RX26"/>
<keyword evidence="3" id="KW-0378">Hydrolase</keyword>
<evidence type="ECO:0000256" key="2">
    <source>
        <dbReference type="ARBA" id="ARBA00022723"/>
    </source>
</evidence>
<dbReference type="AlphaFoldDB" id="A0A2G8RX26"/>
<evidence type="ECO:0000313" key="8">
    <source>
        <dbReference type="Proteomes" id="UP000230002"/>
    </source>
</evidence>
<dbReference type="EMBL" id="AYKW01000045">
    <property type="protein sequence ID" value="PIL26047.1"/>
    <property type="molecule type" value="Genomic_DNA"/>
</dbReference>
<feature type="region of interest" description="Disordered" evidence="4">
    <location>
        <begin position="58"/>
        <end position="79"/>
    </location>
</feature>
<dbReference type="Proteomes" id="UP000230002">
    <property type="component" value="Unassembled WGS sequence"/>
</dbReference>
<dbReference type="SUPFAM" id="SSF64167">
    <property type="entry name" value="SurE-like"/>
    <property type="match status" value="1"/>
</dbReference>
<dbReference type="InterPro" id="IPR036523">
    <property type="entry name" value="SurE-like_sf"/>
</dbReference>
<dbReference type="PANTHER" id="PTHR30457:SF0">
    <property type="entry name" value="PHOSPHATASE, PUTATIVE (AFU_ORTHOLOGUE AFUA_4G01070)-RELATED"/>
    <property type="match status" value="1"/>
</dbReference>
<dbReference type="Pfam" id="PF01975">
    <property type="entry name" value="SurE"/>
    <property type="match status" value="1"/>
</dbReference>
<evidence type="ECO:0000256" key="4">
    <source>
        <dbReference type="SAM" id="MobiDB-lite"/>
    </source>
</evidence>
<dbReference type="InterPro" id="IPR002828">
    <property type="entry name" value="SurE-like_Pase/nucleotidase"/>
</dbReference>